<gene>
    <name evidence="7" type="ORF">PPACK8108_LOCUS4998</name>
</gene>
<dbReference type="InterPro" id="IPR021933">
    <property type="entry name" value="SERRATE/Ars2_N"/>
</dbReference>
<dbReference type="AlphaFoldDB" id="A0AAV0AQ12"/>
<dbReference type="InterPro" id="IPR039727">
    <property type="entry name" value="SE/Ars2"/>
</dbReference>
<feature type="compositionally biased region" description="Polar residues" evidence="5">
    <location>
        <begin position="507"/>
        <end position="516"/>
    </location>
</feature>
<evidence type="ECO:0000256" key="2">
    <source>
        <dbReference type="ARBA" id="ARBA00005407"/>
    </source>
</evidence>
<evidence type="ECO:0000313" key="8">
    <source>
        <dbReference type="Proteomes" id="UP001153365"/>
    </source>
</evidence>
<keyword evidence="8" id="KW-1185">Reference proteome</keyword>
<dbReference type="EMBL" id="CALTRL010000967">
    <property type="protein sequence ID" value="CAH7670282.1"/>
    <property type="molecule type" value="Genomic_DNA"/>
</dbReference>
<dbReference type="GO" id="GO:0016604">
    <property type="term" value="C:nuclear body"/>
    <property type="evidence" value="ECO:0007669"/>
    <property type="project" value="TreeGrafter"/>
</dbReference>
<keyword evidence="4" id="KW-0863">Zinc-finger</keyword>
<feature type="compositionally biased region" description="Basic and acidic residues" evidence="5">
    <location>
        <begin position="667"/>
        <end position="676"/>
    </location>
</feature>
<keyword evidence="4" id="KW-0479">Metal-binding</keyword>
<proteinExistence type="inferred from homology"/>
<comment type="similarity">
    <text evidence="2">Belongs to the ARS2 family.</text>
</comment>
<feature type="region of interest" description="Disordered" evidence="5">
    <location>
        <begin position="662"/>
        <end position="698"/>
    </location>
</feature>
<evidence type="ECO:0000256" key="5">
    <source>
        <dbReference type="SAM" id="MobiDB-lite"/>
    </source>
</evidence>
<reference evidence="7" key="1">
    <citation type="submission" date="2022-06" db="EMBL/GenBank/DDBJ databases">
        <authorList>
            <consortium name="SYNGENTA / RWTH Aachen University"/>
        </authorList>
    </citation>
    <scope>NUCLEOTIDE SEQUENCE</scope>
</reference>
<dbReference type="GO" id="GO:0016070">
    <property type="term" value="P:RNA metabolic process"/>
    <property type="evidence" value="ECO:0007669"/>
    <property type="project" value="UniProtKB-ARBA"/>
</dbReference>
<comment type="subcellular location">
    <subcellularLocation>
        <location evidence="1">Nucleus</location>
    </subcellularLocation>
</comment>
<evidence type="ECO:0000256" key="4">
    <source>
        <dbReference type="PROSITE-ProRule" id="PRU00042"/>
    </source>
</evidence>
<evidence type="ECO:0000256" key="1">
    <source>
        <dbReference type="ARBA" id="ARBA00004123"/>
    </source>
</evidence>
<dbReference type="PROSITE" id="PS00028">
    <property type="entry name" value="ZINC_FINGER_C2H2_1"/>
    <property type="match status" value="1"/>
</dbReference>
<dbReference type="PANTHER" id="PTHR13165:SF0">
    <property type="entry name" value="SERRATE RNA EFFECTOR MOLECULE HOMOLOG"/>
    <property type="match status" value="1"/>
</dbReference>
<dbReference type="InterPro" id="IPR013087">
    <property type="entry name" value="Znf_C2H2_type"/>
</dbReference>
<dbReference type="PROSITE" id="PS50157">
    <property type="entry name" value="ZINC_FINGER_C2H2_2"/>
    <property type="match status" value="1"/>
</dbReference>
<keyword evidence="4" id="KW-0862">Zinc</keyword>
<protein>
    <recommendedName>
        <fullName evidence="6">C2H2-type domain-containing protein</fullName>
    </recommendedName>
</protein>
<evidence type="ECO:0000259" key="6">
    <source>
        <dbReference type="PROSITE" id="PS50157"/>
    </source>
</evidence>
<feature type="region of interest" description="Disordered" evidence="5">
    <location>
        <begin position="486"/>
        <end position="516"/>
    </location>
</feature>
<feature type="region of interest" description="Disordered" evidence="5">
    <location>
        <begin position="332"/>
        <end position="354"/>
    </location>
</feature>
<organism evidence="7 8">
    <name type="scientific">Phakopsora pachyrhizi</name>
    <name type="common">Asian soybean rust disease fungus</name>
    <dbReference type="NCBI Taxonomy" id="170000"/>
    <lineage>
        <taxon>Eukaryota</taxon>
        <taxon>Fungi</taxon>
        <taxon>Dikarya</taxon>
        <taxon>Basidiomycota</taxon>
        <taxon>Pucciniomycotina</taxon>
        <taxon>Pucciniomycetes</taxon>
        <taxon>Pucciniales</taxon>
        <taxon>Phakopsoraceae</taxon>
        <taxon>Phakopsora</taxon>
    </lineage>
</organism>
<sequence>MRATSPHIAEDKERLAEQWKRYRQDFSRKQLVTFFEENKTKPWFREKYLPGPEFEDMRERLKKKGREGKVEAFVKGLNSGSFDIVNYDYLPVSRKFTGGKLLDKVENKTMNGGKTDGLLDAALNGKGEGALAENIFKDNDTNLELAGKAPELNGGDTQVEELSTNLDAEGEEYEDPDDEISNGLVDPNASLTLPSDLGSLIGESMKGRGGVDDIVILPPSENQLFIKSISPDLSREELEKVCILLLMQINNFTLHMMRAERPAYQKLRICPGLMNTSERIRKDLAQIRQLATQFEDDYFGGQSVSEEQRGSSAIERKVQVLAEDARFTGDEDSSSALVVDPQVNDDGDASDPKSTVAQELPLAVEKKALDLYLYYIRTAFNSCYYCACASEASWARMLDERLSLLLLKDLDPKNFGGESVDEEVHRLCQSQITDEGAGKFRCKNCSKLFKAMNFIEKHIISKHGEVLNQEPVERVKYLNNYILDPSHTTPPAPTAPDHLHHRGSAGPPSSMNPSNGMLPNMGPSMGNMNEFYHGSYPGMMGNHWGGHGGVVMGEPYSGYPPSMYAAYPGHPYPSMAGPPMFPNGSMAGGPHGGGGPHGPYQHYYMNHMGPAGYLPHYQPPHQVYSALPAIPALPQGGRLPHGNSRRLGDRISRNFADESYFFSNSQDNKRNRRDESLNSNFKSNKAGSNDTSLPNVVSADPRSKTVLAYNDLDTPAGDEIVLNY</sequence>
<evidence type="ECO:0000313" key="7">
    <source>
        <dbReference type="EMBL" id="CAH7670282.1"/>
    </source>
</evidence>
<dbReference type="GO" id="GO:0031047">
    <property type="term" value="P:regulatory ncRNA-mediated gene silencing"/>
    <property type="evidence" value="ECO:0007669"/>
    <property type="project" value="UniProtKB-ARBA"/>
</dbReference>
<name>A0AAV0AQ12_PHAPC</name>
<accession>A0AAV0AQ12</accession>
<dbReference type="Pfam" id="PF12066">
    <property type="entry name" value="SERRATE_Ars2_N"/>
    <property type="match status" value="1"/>
</dbReference>
<keyword evidence="3" id="KW-0539">Nucleus</keyword>
<dbReference type="PANTHER" id="PTHR13165">
    <property type="entry name" value="ARSENITE-RESISTANCE PROTEIN 2"/>
    <property type="match status" value="1"/>
</dbReference>
<feature type="compositionally biased region" description="Polar residues" evidence="5">
    <location>
        <begin position="677"/>
        <end position="695"/>
    </location>
</feature>
<dbReference type="Proteomes" id="UP001153365">
    <property type="component" value="Unassembled WGS sequence"/>
</dbReference>
<dbReference type="Pfam" id="PF04959">
    <property type="entry name" value="ARS2"/>
    <property type="match status" value="1"/>
</dbReference>
<comment type="caution">
    <text evidence="7">The sequence shown here is derived from an EMBL/GenBank/DDBJ whole genome shotgun (WGS) entry which is preliminary data.</text>
</comment>
<dbReference type="InterPro" id="IPR007042">
    <property type="entry name" value="SERRATE/Ars2_C"/>
</dbReference>
<dbReference type="GO" id="GO:0008270">
    <property type="term" value="F:zinc ion binding"/>
    <property type="evidence" value="ECO:0007669"/>
    <property type="project" value="UniProtKB-KW"/>
</dbReference>
<evidence type="ECO:0000256" key="3">
    <source>
        <dbReference type="ARBA" id="ARBA00023242"/>
    </source>
</evidence>
<feature type="domain" description="C2H2-type" evidence="6">
    <location>
        <begin position="440"/>
        <end position="463"/>
    </location>
</feature>